<evidence type="ECO:0000313" key="1">
    <source>
        <dbReference type="EMBL" id="QAX78342.1"/>
    </source>
</evidence>
<organism evidence="1 2">
    <name type="scientific">Yersinia hibernica</name>
    <dbReference type="NCBI Taxonomy" id="2339259"/>
    <lineage>
        <taxon>Bacteria</taxon>
        <taxon>Pseudomonadati</taxon>
        <taxon>Pseudomonadota</taxon>
        <taxon>Gammaproteobacteria</taxon>
        <taxon>Enterobacterales</taxon>
        <taxon>Yersiniaceae</taxon>
        <taxon>Yersinia</taxon>
    </lineage>
</organism>
<protein>
    <submittedName>
        <fullName evidence="1">Uncharacterized protein</fullName>
    </submittedName>
</protein>
<sequence length="103" mass="11480">MALDHGILNLPLTKRGNSDFHKELDAHLKSEKRIAADKRFVAASNFNANKAAALEAFNRISDTLLKAEAKKRGVRARSLKKIIRETCSDNPVKAIKILELLTE</sequence>
<proteinExistence type="predicted"/>
<gene>
    <name evidence="1" type="ORF">D5F51_07080</name>
</gene>
<accession>A0ABX5QYE7</accession>
<name>A0ABX5QYE7_9GAMM</name>
<dbReference type="RefSeq" id="WP_057627727.1">
    <property type="nucleotide sequence ID" value="NZ_CP032487.1"/>
</dbReference>
<keyword evidence="2" id="KW-1185">Reference proteome</keyword>
<reference evidence="2" key="1">
    <citation type="submission" date="2018-09" db="EMBL/GenBank/DDBJ databases">
        <title>Yersinia hibernicus sp. nov.</title>
        <authorList>
            <person name="Nguyen S.V."/>
            <person name="Mundanda D.M."/>
            <person name="Anes J."/>
            <person name="Fanning S."/>
        </authorList>
    </citation>
    <scope>NUCLEOTIDE SEQUENCE [LARGE SCALE GENOMIC DNA]</scope>
    <source>
        <strain evidence="2">CFS1934</strain>
    </source>
</reference>
<dbReference type="EMBL" id="CP032487">
    <property type="protein sequence ID" value="QAX78342.1"/>
    <property type="molecule type" value="Genomic_DNA"/>
</dbReference>
<dbReference type="Proteomes" id="UP000288804">
    <property type="component" value="Chromosome"/>
</dbReference>
<evidence type="ECO:0000313" key="2">
    <source>
        <dbReference type="Proteomes" id="UP000288804"/>
    </source>
</evidence>